<dbReference type="Gene3D" id="2.40.330.10">
    <property type="entry name" value="DNA-binding pseudobarrel domain"/>
    <property type="match status" value="1"/>
</dbReference>
<feature type="region of interest" description="Disordered" evidence="6">
    <location>
        <begin position="56"/>
        <end position="85"/>
    </location>
</feature>
<dbReference type="InterPro" id="IPR003340">
    <property type="entry name" value="B3_DNA-bd"/>
</dbReference>
<keyword evidence="5" id="KW-0539">Nucleus</keyword>
<name>A0A9W7I079_HIBTR</name>
<dbReference type="SUPFAM" id="SSF101936">
    <property type="entry name" value="DNA-binding pseudobarrel domain"/>
    <property type="match status" value="1"/>
</dbReference>
<evidence type="ECO:0000256" key="4">
    <source>
        <dbReference type="ARBA" id="ARBA00023163"/>
    </source>
</evidence>
<protein>
    <recommendedName>
        <fullName evidence="9">TF-B3 domain-containing protein</fullName>
    </recommendedName>
</protein>
<dbReference type="Proteomes" id="UP001165190">
    <property type="component" value="Unassembled WGS sequence"/>
</dbReference>
<keyword evidence="8" id="KW-1185">Reference proteome</keyword>
<feature type="compositionally biased region" description="Basic residues" evidence="6">
    <location>
        <begin position="125"/>
        <end position="134"/>
    </location>
</feature>
<dbReference type="InterPro" id="IPR005508">
    <property type="entry name" value="At2g31720-like"/>
</dbReference>
<dbReference type="AlphaFoldDB" id="A0A9W7I079"/>
<dbReference type="PANTHER" id="PTHR31541:SF25">
    <property type="entry name" value="GAMMA-GLIADIN B"/>
    <property type="match status" value="1"/>
</dbReference>
<evidence type="ECO:0000313" key="8">
    <source>
        <dbReference type="Proteomes" id="UP001165190"/>
    </source>
</evidence>
<dbReference type="GO" id="GO:0003677">
    <property type="term" value="F:DNA binding"/>
    <property type="evidence" value="ECO:0007669"/>
    <property type="project" value="UniProtKB-KW"/>
</dbReference>
<keyword evidence="3" id="KW-0238">DNA-binding</keyword>
<comment type="caution">
    <text evidence="7">The sequence shown here is derived from an EMBL/GenBank/DDBJ whole genome shotgun (WGS) entry which is preliminary data.</text>
</comment>
<sequence>MEELLSRTDFKYIDPSWDPFECLLQIAKFEEEKMQKNHDHGQSVCKQENMGLKQSFRFNNKYNGGKKAKRSFKEEDGDGEWESGLKPELKKSKKQWFTLNNNAGKKIKSEFKEEDGEWKSGGLKSKSKRSKKQRFTFNNNVGKKTKPEFKEEDGDGDGEWESELKLPKLKRTKKHKPTCPTPTPDLSDRFKQHIFQNMGGSGLMLVIQKALFFSDINPTASRLSIPLSQVKTHEFLKKTEADDLANQSPMQVCLLDPSMEITTMTLNRWEMGKTSLYVMTESWNLVVKNNRLKKGDIVQLWSFRVDSNLCFALVKV</sequence>
<feature type="region of interest" description="Disordered" evidence="6">
    <location>
        <begin position="112"/>
        <end position="162"/>
    </location>
</feature>
<dbReference type="OrthoDB" id="1090008at2759"/>
<evidence type="ECO:0000256" key="1">
    <source>
        <dbReference type="ARBA" id="ARBA00004123"/>
    </source>
</evidence>
<dbReference type="Pfam" id="PF03754">
    <property type="entry name" value="At2g31720-like"/>
    <property type="match status" value="1"/>
</dbReference>
<accession>A0A9W7I079</accession>
<organism evidence="7 8">
    <name type="scientific">Hibiscus trionum</name>
    <name type="common">Flower of an hour</name>
    <dbReference type="NCBI Taxonomy" id="183268"/>
    <lineage>
        <taxon>Eukaryota</taxon>
        <taxon>Viridiplantae</taxon>
        <taxon>Streptophyta</taxon>
        <taxon>Embryophyta</taxon>
        <taxon>Tracheophyta</taxon>
        <taxon>Spermatophyta</taxon>
        <taxon>Magnoliopsida</taxon>
        <taxon>eudicotyledons</taxon>
        <taxon>Gunneridae</taxon>
        <taxon>Pentapetalae</taxon>
        <taxon>rosids</taxon>
        <taxon>malvids</taxon>
        <taxon>Malvales</taxon>
        <taxon>Malvaceae</taxon>
        <taxon>Malvoideae</taxon>
        <taxon>Hibiscus</taxon>
    </lineage>
</organism>
<evidence type="ECO:0000256" key="2">
    <source>
        <dbReference type="ARBA" id="ARBA00023015"/>
    </source>
</evidence>
<dbReference type="GO" id="GO:0005634">
    <property type="term" value="C:nucleus"/>
    <property type="evidence" value="ECO:0007669"/>
    <property type="project" value="UniProtKB-SubCell"/>
</dbReference>
<dbReference type="PANTHER" id="PTHR31541">
    <property type="entry name" value="B3 DOMAIN PLANT PROTEIN-RELATED"/>
    <property type="match status" value="1"/>
</dbReference>
<keyword evidence="2" id="KW-0805">Transcription regulation</keyword>
<evidence type="ECO:0000256" key="6">
    <source>
        <dbReference type="SAM" id="MobiDB-lite"/>
    </source>
</evidence>
<keyword evidence="4" id="KW-0804">Transcription</keyword>
<feature type="compositionally biased region" description="Acidic residues" evidence="6">
    <location>
        <begin position="150"/>
        <end position="161"/>
    </location>
</feature>
<gene>
    <name evidence="7" type="ORF">HRI_002439800</name>
</gene>
<dbReference type="EMBL" id="BSYR01000022">
    <property type="protein sequence ID" value="GMI87705.1"/>
    <property type="molecule type" value="Genomic_DNA"/>
</dbReference>
<evidence type="ECO:0008006" key="9">
    <source>
        <dbReference type="Google" id="ProtNLM"/>
    </source>
</evidence>
<reference evidence="7" key="1">
    <citation type="submission" date="2023-05" db="EMBL/GenBank/DDBJ databases">
        <title>Genome and transcriptome analyses reveal genes involved in the formation of fine ridges on petal epidermal cells in Hibiscus trionum.</title>
        <authorList>
            <person name="Koshimizu S."/>
            <person name="Masuda S."/>
            <person name="Ishii T."/>
            <person name="Shirasu K."/>
            <person name="Hoshino A."/>
            <person name="Arita M."/>
        </authorList>
    </citation>
    <scope>NUCLEOTIDE SEQUENCE</scope>
    <source>
        <strain evidence="7">Hamamatsu line</strain>
    </source>
</reference>
<proteinExistence type="predicted"/>
<evidence type="ECO:0000313" key="7">
    <source>
        <dbReference type="EMBL" id="GMI87705.1"/>
    </source>
</evidence>
<dbReference type="CDD" id="cd10017">
    <property type="entry name" value="B3_DNA"/>
    <property type="match status" value="1"/>
</dbReference>
<evidence type="ECO:0000256" key="3">
    <source>
        <dbReference type="ARBA" id="ARBA00023125"/>
    </source>
</evidence>
<comment type="subcellular location">
    <subcellularLocation>
        <location evidence="1">Nucleus</location>
    </subcellularLocation>
</comment>
<evidence type="ECO:0000256" key="5">
    <source>
        <dbReference type="ARBA" id="ARBA00023242"/>
    </source>
</evidence>
<dbReference type="InterPro" id="IPR015300">
    <property type="entry name" value="DNA-bd_pseudobarrel_sf"/>
</dbReference>